<comment type="caution">
    <text evidence="1">The sequence shown here is derived from an EMBL/GenBank/DDBJ whole genome shotgun (WGS) entry which is preliminary data.</text>
</comment>
<organism evidence="1 2">
    <name type="scientific">Camellia lanceoleosa</name>
    <dbReference type="NCBI Taxonomy" id="1840588"/>
    <lineage>
        <taxon>Eukaryota</taxon>
        <taxon>Viridiplantae</taxon>
        <taxon>Streptophyta</taxon>
        <taxon>Embryophyta</taxon>
        <taxon>Tracheophyta</taxon>
        <taxon>Spermatophyta</taxon>
        <taxon>Magnoliopsida</taxon>
        <taxon>eudicotyledons</taxon>
        <taxon>Gunneridae</taxon>
        <taxon>Pentapetalae</taxon>
        <taxon>asterids</taxon>
        <taxon>Ericales</taxon>
        <taxon>Theaceae</taxon>
        <taxon>Camellia</taxon>
    </lineage>
</organism>
<dbReference type="EMBL" id="CM045767">
    <property type="protein sequence ID" value="KAI7997015.1"/>
    <property type="molecule type" value="Genomic_DNA"/>
</dbReference>
<reference evidence="1 2" key="1">
    <citation type="journal article" date="2022" name="Plant J.">
        <title>Chromosome-level genome of Camellia lanceoleosa provides a valuable resource for understanding genome evolution and self-incompatibility.</title>
        <authorList>
            <person name="Gong W."/>
            <person name="Xiao S."/>
            <person name="Wang L."/>
            <person name="Liao Z."/>
            <person name="Chang Y."/>
            <person name="Mo W."/>
            <person name="Hu G."/>
            <person name="Li W."/>
            <person name="Zhao G."/>
            <person name="Zhu H."/>
            <person name="Hu X."/>
            <person name="Ji K."/>
            <person name="Xiang X."/>
            <person name="Song Q."/>
            <person name="Yuan D."/>
            <person name="Jin S."/>
            <person name="Zhang L."/>
        </authorList>
    </citation>
    <scope>NUCLEOTIDE SEQUENCE [LARGE SCALE GENOMIC DNA]</scope>
    <source>
        <strain evidence="1">SQ_2022a</strain>
    </source>
</reference>
<protein>
    <submittedName>
        <fullName evidence="1">Uncharacterized protein</fullName>
    </submittedName>
</protein>
<proteinExistence type="predicted"/>
<gene>
    <name evidence="1" type="ORF">LOK49_LG10G00104</name>
</gene>
<accession>A0ACC0GA08</accession>
<evidence type="ECO:0000313" key="1">
    <source>
        <dbReference type="EMBL" id="KAI7997015.1"/>
    </source>
</evidence>
<sequence length="199" mass="21709">MEVKDNLELIQMAIEQMTEEQRGKKLSSTSEQSSFVLSELLSQLETLRGDDGKLIKQPDPPADSKELPSPTIGESITEIANEADGGSDDDDDSGRGEEIVRKLREIKRQNFITHCLLSAMIVLTIAWQLSEVSLVLKLQDGLSHALKSFGSMLTGMLKGPVVSDQNGEKKSSSKQQQVDGPSLPPLKIAELPHLGSNKD</sequence>
<dbReference type="Proteomes" id="UP001060215">
    <property type="component" value="Chromosome 10"/>
</dbReference>
<name>A0ACC0GA08_9ERIC</name>
<evidence type="ECO:0000313" key="2">
    <source>
        <dbReference type="Proteomes" id="UP001060215"/>
    </source>
</evidence>
<keyword evidence="2" id="KW-1185">Reference proteome</keyword>